<dbReference type="PROSITE" id="PS51450">
    <property type="entry name" value="LRR"/>
    <property type="match status" value="2"/>
</dbReference>
<dbReference type="InterPro" id="IPR029071">
    <property type="entry name" value="Ubiquitin-like_domsf"/>
</dbReference>
<comment type="caution">
    <text evidence="1">The sequence shown here is derived from an EMBL/GenBank/DDBJ whole genome shotgun (WGS) entry which is preliminary data.</text>
</comment>
<keyword evidence="2" id="KW-1185">Reference proteome</keyword>
<dbReference type="Gene3D" id="3.80.10.10">
    <property type="entry name" value="Ribonuclease Inhibitor"/>
    <property type="match status" value="2"/>
</dbReference>
<dbReference type="AlphaFoldDB" id="A0A813M4P6"/>
<sequence>MDGMAEILTELTIKETSLLNAIYERYMDLVDLNGQHTYSLHYNGGSLTRTGIATRRSQNDFKNEILNETDVQISISTSPRKPVFTSICAVLSGKNLNTCGDCVDLENICRNLMELDISNNLFDDWNEIRKLLSSLKKLKFLNLTSNKLCNFNPLNKSCHKDNQEILEEDKLQATIDFFNTEWPINENQIHYENLKTLVLNECFIDLKIIECLLNRLSGISELHISRNAYKTINFSNQFRILTLKILYINNNLIDEWNDICKLAICFPNLEHLVLSENPIQTFDIDYEKDKEYFRNFQEELKNSNLFKNLRVINMNKIKIDQWSTLDKLKEFPNLMHIRIHEIPLLEKIKTDEERHAILVGHLEKNITHLNGSVIPGEFKDACERKYLRFFMDVEDKPNRYFELETKHGKVNRLADVNLDKGKTVYMKIKYNEKSVYQNVKIKQTVGELKKSLESFVGEPSIRFRIFYIDKEAESAFGHDELKLMKTSLMSLKLKDGDEFDICLKPVSPKKPIK</sequence>
<accession>A0A813M4P6</accession>
<dbReference type="InterPro" id="IPR001611">
    <property type="entry name" value="Leu-rich_rpt"/>
</dbReference>
<evidence type="ECO:0000313" key="2">
    <source>
        <dbReference type="Proteomes" id="UP000663879"/>
    </source>
</evidence>
<reference evidence="1" key="1">
    <citation type="submission" date="2021-02" db="EMBL/GenBank/DDBJ databases">
        <authorList>
            <person name="Nowell W R."/>
        </authorList>
    </citation>
    <scope>NUCLEOTIDE SEQUENCE</scope>
    <source>
        <strain evidence="1">Ploen Becks lab</strain>
    </source>
</reference>
<gene>
    <name evidence="1" type="ORF">OXX778_LOCUS714</name>
</gene>
<dbReference type="OrthoDB" id="5855206at2759"/>
<protein>
    <recommendedName>
        <fullName evidence="3">Tubulin-specific chaperone cofactor E-like protein</fullName>
    </recommendedName>
</protein>
<dbReference type="Proteomes" id="UP000663879">
    <property type="component" value="Unassembled WGS sequence"/>
</dbReference>
<evidence type="ECO:0008006" key="3">
    <source>
        <dbReference type="Google" id="ProtNLM"/>
    </source>
</evidence>
<organism evidence="1 2">
    <name type="scientific">Brachionus calyciflorus</name>
    <dbReference type="NCBI Taxonomy" id="104777"/>
    <lineage>
        <taxon>Eukaryota</taxon>
        <taxon>Metazoa</taxon>
        <taxon>Spiralia</taxon>
        <taxon>Gnathifera</taxon>
        <taxon>Rotifera</taxon>
        <taxon>Eurotatoria</taxon>
        <taxon>Monogononta</taxon>
        <taxon>Pseudotrocha</taxon>
        <taxon>Ploima</taxon>
        <taxon>Brachionidae</taxon>
        <taxon>Brachionus</taxon>
    </lineage>
</organism>
<dbReference type="InterPro" id="IPR032675">
    <property type="entry name" value="LRR_dom_sf"/>
</dbReference>
<name>A0A813M4P6_9BILA</name>
<dbReference type="SUPFAM" id="SSF52058">
    <property type="entry name" value="L domain-like"/>
    <property type="match status" value="1"/>
</dbReference>
<evidence type="ECO:0000313" key="1">
    <source>
        <dbReference type="EMBL" id="CAF0708942.1"/>
    </source>
</evidence>
<dbReference type="SUPFAM" id="SSF54236">
    <property type="entry name" value="Ubiquitin-like"/>
    <property type="match status" value="1"/>
</dbReference>
<dbReference type="EMBL" id="CAJNOC010000038">
    <property type="protein sequence ID" value="CAF0708942.1"/>
    <property type="molecule type" value="Genomic_DNA"/>
</dbReference>
<proteinExistence type="predicted"/>